<evidence type="ECO:0000313" key="3">
    <source>
        <dbReference type="Proteomes" id="UP000299102"/>
    </source>
</evidence>
<proteinExistence type="predicted"/>
<dbReference type="EMBL" id="BGZK01000340">
    <property type="protein sequence ID" value="GBP37858.1"/>
    <property type="molecule type" value="Genomic_DNA"/>
</dbReference>
<protein>
    <submittedName>
        <fullName evidence="2">Uncharacterized protein</fullName>
    </submittedName>
</protein>
<feature type="region of interest" description="Disordered" evidence="1">
    <location>
        <begin position="83"/>
        <end position="132"/>
    </location>
</feature>
<name>A0A4C1VFG0_EUMVA</name>
<comment type="caution">
    <text evidence="2">The sequence shown here is derived from an EMBL/GenBank/DDBJ whole genome shotgun (WGS) entry which is preliminary data.</text>
</comment>
<gene>
    <name evidence="2" type="ORF">EVAR_21393_1</name>
</gene>
<accession>A0A4C1VFG0</accession>
<evidence type="ECO:0000256" key="1">
    <source>
        <dbReference type="SAM" id="MobiDB-lite"/>
    </source>
</evidence>
<keyword evidence="3" id="KW-1185">Reference proteome</keyword>
<dbReference type="Proteomes" id="UP000299102">
    <property type="component" value="Unassembled WGS sequence"/>
</dbReference>
<reference evidence="2 3" key="1">
    <citation type="journal article" date="2019" name="Commun. Biol.">
        <title>The bagworm genome reveals a unique fibroin gene that provides high tensile strength.</title>
        <authorList>
            <person name="Kono N."/>
            <person name="Nakamura H."/>
            <person name="Ohtoshi R."/>
            <person name="Tomita M."/>
            <person name="Numata K."/>
            <person name="Arakawa K."/>
        </authorList>
    </citation>
    <scope>NUCLEOTIDE SEQUENCE [LARGE SCALE GENOMIC DNA]</scope>
</reference>
<sequence length="164" mass="18145">MDTPLNRDEAIKNLIINVEHNFTESEDVDSVMSGHSSLMRNRRRLVSYYRSSTVLGENGDRFERTPAHCKALFFVAALKKLSEGPGGRRSPLINQSTKEGEEFNQAETPRDAGDGGRAAGRRRSVPVSDVNSASTAAGRALVRVRRARPRTADPYLIADVNKYV</sequence>
<evidence type="ECO:0000313" key="2">
    <source>
        <dbReference type="EMBL" id="GBP37858.1"/>
    </source>
</evidence>
<organism evidence="2 3">
    <name type="scientific">Eumeta variegata</name>
    <name type="common">Bagworm moth</name>
    <name type="synonym">Eumeta japonica</name>
    <dbReference type="NCBI Taxonomy" id="151549"/>
    <lineage>
        <taxon>Eukaryota</taxon>
        <taxon>Metazoa</taxon>
        <taxon>Ecdysozoa</taxon>
        <taxon>Arthropoda</taxon>
        <taxon>Hexapoda</taxon>
        <taxon>Insecta</taxon>
        <taxon>Pterygota</taxon>
        <taxon>Neoptera</taxon>
        <taxon>Endopterygota</taxon>
        <taxon>Lepidoptera</taxon>
        <taxon>Glossata</taxon>
        <taxon>Ditrysia</taxon>
        <taxon>Tineoidea</taxon>
        <taxon>Psychidae</taxon>
        <taxon>Oiketicinae</taxon>
        <taxon>Eumeta</taxon>
    </lineage>
</organism>
<dbReference type="AlphaFoldDB" id="A0A4C1VFG0"/>